<dbReference type="Pfam" id="PF07200">
    <property type="entry name" value="Mod_r"/>
    <property type="match status" value="1"/>
</dbReference>
<dbReference type="Proteomes" id="UP000827284">
    <property type="component" value="Unassembled WGS sequence"/>
</dbReference>
<feature type="compositionally biased region" description="Low complexity" evidence="7">
    <location>
        <begin position="239"/>
        <end position="248"/>
    </location>
</feature>
<reference evidence="9" key="1">
    <citation type="submission" date="2021-11" db="EMBL/GenBank/DDBJ databases">
        <authorList>
            <person name="Herlambang A."/>
            <person name="Guo Y."/>
            <person name="Takashima Y."/>
            <person name="Nishizawa T."/>
        </authorList>
    </citation>
    <scope>NUCLEOTIDE SEQUENCE</scope>
    <source>
        <strain evidence="9">E1425</strain>
    </source>
</reference>
<evidence type="ECO:0000256" key="6">
    <source>
        <dbReference type="PROSITE-ProRule" id="PRU00646"/>
    </source>
</evidence>
<feature type="compositionally biased region" description="Polar residues" evidence="7">
    <location>
        <begin position="198"/>
        <end position="238"/>
    </location>
</feature>
<feature type="compositionally biased region" description="Basic and acidic residues" evidence="7">
    <location>
        <begin position="12"/>
        <end position="26"/>
    </location>
</feature>
<dbReference type="PANTHER" id="PTHR13678:SF2">
    <property type="entry name" value="VACUOLAR PROTEIN SORTING-ASSOCIATED PROTEIN 37A"/>
    <property type="match status" value="1"/>
</dbReference>
<feature type="region of interest" description="Disordered" evidence="7">
    <location>
        <begin position="161"/>
        <end position="248"/>
    </location>
</feature>
<evidence type="ECO:0000256" key="1">
    <source>
        <dbReference type="ARBA" id="ARBA00004177"/>
    </source>
</evidence>
<evidence type="ECO:0000256" key="4">
    <source>
        <dbReference type="ARBA" id="ARBA00022753"/>
    </source>
</evidence>
<protein>
    <submittedName>
        <fullName evidence="9">ESCRT-I complex subunit VPS37</fullName>
    </submittedName>
</protein>
<evidence type="ECO:0000313" key="9">
    <source>
        <dbReference type="EMBL" id="GJJ69821.1"/>
    </source>
</evidence>
<gene>
    <name evidence="9" type="ORF">EMPS_02170</name>
</gene>
<evidence type="ECO:0000256" key="3">
    <source>
        <dbReference type="ARBA" id="ARBA00022448"/>
    </source>
</evidence>
<reference evidence="9" key="2">
    <citation type="journal article" date="2022" name="Microbiol. Resour. Announc.">
        <title>Whole-Genome Sequence of Entomortierella parvispora E1425, a Mucoromycotan Fungus Associated with Burkholderiaceae-Related Endosymbiotic Bacteria.</title>
        <authorList>
            <person name="Herlambang A."/>
            <person name="Guo Y."/>
            <person name="Takashima Y."/>
            <person name="Narisawa K."/>
            <person name="Ohta H."/>
            <person name="Nishizawa T."/>
        </authorList>
    </citation>
    <scope>NUCLEOTIDE SEQUENCE</scope>
    <source>
        <strain evidence="9">E1425</strain>
    </source>
</reference>
<evidence type="ECO:0000256" key="5">
    <source>
        <dbReference type="ARBA" id="ARBA00022927"/>
    </source>
</evidence>
<dbReference type="GO" id="GO:0043162">
    <property type="term" value="P:ubiquitin-dependent protein catabolic process via the multivesicular body sorting pathway"/>
    <property type="evidence" value="ECO:0007669"/>
    <property type="project" value="UniProtKB-ARBA"/>
</dbReference>
<keyword evidence="5 6" id="KW-0653">Protein transport</keyword>
<feature type="region of interest" description="Disordered" evidence="7">
    <location>
        <begin position="53"/>
        <end position="72"/>
    </location>
</feature>
<dbReference type="GO" id="GO:0006612">
    <property type="term" value="P:protein targeting to membrane"/>
    <property type="evidence" value="ECO:0007669"/>
    <property type="project" value="TreeGrafter"/>
</dbReference>
<evidence type="ECO:0000259" key="8">
    <source>
        <dbReference type="PROSITE" id="PS51314"/>
    </source>
</evidence>
<organism evidence="9 10">
    <name type="scientific">Entomortierella parvispora</name>
    <dbReference type="NCBI Taxonomy" id="205924"/>
    <lineage>
        <taxon>Eukaryota</taxon>
        <taxon>Fungi</taxon>
        <taxon>Fungi incertae sedis</taxon>
        <taxon>Mucoromycota</taxon>
        <taxon>Mortierellomycotina</taxon>
        <taxon>Mortierellomycetes</taxon>
        <taxon>Mortierellales</taxon>
        <taxon>Mortierellaceae</taxon>
        <taxon>Entomortierella</taxon>
    </lineage>
</organism>
<dbReference type="AlphaFoldDB" id="A0A9P3LT84"/>
<comment type="caution">
    <text evidence="9">The sequence shown here is derived from an EMBL/GenBank/DDBJ whole genome shotgun (WGS) entry which is preliminary data.</text>
</comment>
<dbReference type="InterPro" id="IPR037202">
    <property type="entry name" value="ESCRT_assembly_dom"/>
</dbReference>
<comment type="subcellular location">
    <subcellularLocation>
        <location evidence="1">Endosome</location>
    </subcellularLocation>
</comment>
<keyword evidence="4" id="KW-0967">Endosome</keyword>
<feature type="compositionally biased region" description="Gly residues" evidence="7">
    <location>
        <begin position="432"/>
        <end position="446"/>
    </location>
</feature>
<keyword evidence="3 6" id="KW-0813">Transport</keyword>
<accession>A0A9P3LT84</accession>
<dbReference type="EMBL" id="BQFW01000003">
    <property type="protein sequence ID" value="GJJ69821.1"/>
    <property type="molecule type" value="Genomic_DNA"/>
</dbReference>
<feature type="region of interest" description="Disordered" evidence="7">
    <location>
        <begin position="422"/>
        <end position="467"/>
    </location>
</feature>
<dbReference type="GO" id="GO:0000813">
    <property type="term" value="C:ESCRT I complex"/>
    <property type="evidence" value="ECO:0007669"/>
    <property type="project" value="TreeGrafter"/>
</dbReference>
<dbReference type="Gene3D" id="1.10.287.660">
    <property type="entry name" value="Helix hairpin bin"/>
    <property type="match status" value="1"/>
</dbReference>
<proteinExistence type="inferred from homology"/>
<evidence type="ECO:0000256" key="2">
    <source>
        <dbReference type="ARBA" id="ARBA00007617"/>
    </source>
</evidence>
<keyword evidence="10" id="KW-1185">Reference proteome</keyword>
<feature type="domain" description="VPS37 C-terminal" evidence="8">
    <location>
        <begin position="339"/>
        <end position="428"/>
    </location>
</feature>
<dbReference type="InterPro" id="IPR029012">
    <property type="entry name" value="Helix_hairpin_bin_sf"/>
</dbReference>
<dbReference type="GO" id="GO:0006623">
    <property type="term" value="P:protein targeting to vacuole"/>
    <property type="evidence" value="ECO:0007669"/>
    <property type="project" value="TreeGrafter"/>
</dbReference>
<feature type="region of interest" description="Disordered" evidence="7">
    <location>
        <begin position="1"/>
        <end position="26"/>
    </location>
</feature>
<dbReference type="InterPro" id="IPR009851">
    <property type="entry name" value="Mod_r"/>
</dbReference>
<dbReference type="SUPFAM" id="SSF140111">
    <property type="entry name" value="Endosomal sorting complex assembly domain"/>
    <property type="match status" value="1"/>
</dbReference>
<feature type="compositionally biased region" description="Low complexity" evidence="7">
    <location>
        <begin position="422"/>
        <end position="431"/>
    </location>
</feature>
<name>A0A9P3LT84_9FUNG</name>
<feature type="region of interest" description="Disordered" evidence="7">
    <location>
        <begin position="499"/>
        <end position="523"/>
    </location>
</feature>
<comment type="similarity">
    <text evidence="2">Belongs to the VPS37 family.</text>
</comment>
<feature type="compositionally biased region" description="Gly residues" evidence="7">
    <location>
        <begin position="499"/>
        <end position="512"/>
    </location>
</feature>
<sequence>MDRLYSNWGRKTTNDDQSQREPRKKQVDSLFTELPALRAVPNDDSRFQLTLTLSSGPDTPHLTRTTSSPSINSKAQEAGIGSNANNATATATLTVYLPPSFPEDEPKITIQPTVRHLWVDGTVQPCAVTGHERLMPGGWSTHANLGRIVKEIATNIQRTGVLVGEPSDPSGANNNNNSSSSAYDEYSHKPPPPVPNARSKSLGLNNDRSTPSYNSKTNGSQFQGQAAGNRFNQPQHMTSSSASLGSSPAGDIAYGSSLSEETRIVLELPAEKVDELLENPIAFEHFVDHLDVVVNSRTLQAEWWGGNNNVARRNLALEAEMRDLQGRTAEGHKMASQLQKTLEEKLQQQQDALWRFKPESLQSKLKAAVAESEDLSESVAQLFLEGKLDQDGFIKQYRELRKVYHLREMKNERIGAILRSQSNLPASSSGSSGSGSGNNLVGGLGSTSGMDSISSRPGMGGVTGSSSAMMSPGILSSLGGLSLSTNSVSGIGSGSISSGGLGSAGVGNGGTGSASPKEAWEVL</sequence>
<dbReference type="PROSITE" id="PS51314">
    <property type="entry name" value="VPS37_C"/>
    <property type="match status" value="1"/>
</dbReference>
<dbReference type="OrthoDB" id="10260857at2759"/>
<dbReference type="PANTHER" id="PTHR13678">
    <property type="entry name" value="VACUOLAR PROTEIN SORTING-ASSOCIATED PROTEIN 37"/>
    <property type="match status" value="1"/>
</dbReference>
<evidence type="ECO:0000256" key="7">
    <source>
        <dbReference type="SAM" id="MobiDB-lite"/>
    </source>
</evidence>
<evidence type="ECO:0000313" key="10">
    <source>
        <dbReference type="Proteomes" id="UP000827284"/>
    </source>
</evidence>